<keyword evidence="1" id="KW-0697">Rotamase</keyword>
<keyword evidence="2" id="KW-0413">Isomerase</keyword>
<evidence type="ECO:0000313" key="6">
    <source>
        <dbReference type="Proteomes" id="UP000576550"/>
    </source>
</evidence>
<dbReference type="GO" id="GO:0015031">
    <property type="term" value="P:protein transport"/>
    <property type="evidence" value="ECO:0007669"/>
    <property type="project" value="InterPro"/>
</dbReference>
<evidence type="ECO:0000259" key="3">
    <source>
        <dbReference type="Pfam" id="PF05697"/>
    </source>
</evidence>
<dbReference type="InterPro" id="IPR008881">
    <property type="entry name" value="Trigger_fac_ribosome-bd_bac"/>
</dbReference>
<dbReference type="SUPFAM" id="SSF102735">
    <property type="entry name" value="Trigger factor ribosome-binding domain"/>
    <property type="match status" value="1"/>
</dbReference>
<evidence type="ECO:0008006" key="7">
    <source>
        <dbReference type="Google" id="ProtNLM"/>
    </source>
</evidence>
<evidence type="ECO:0000313" key="5">
    <source>
        <dbReference type="EMBL" id="HHX99069.1"/>
    </source>
</evidence>
<sequence>MEDFYKRTDISKETIELEITIPKKSFEQSYKAVLKDELGKADLKGFRKGKVPADLLEPQKKDSLKVVTFEKLAPYYLATVLQKENISPVAQPVYKNFPNVLEDKEITFTVEVTIMPEFKLGNMKKIKVDIEKFSVTAKEVDEAIENVFKNHPEGSKSVNDTWAKKIAKKLALPKVDSLESLKKYVKETIGKQKEIIAKRNAEDKAFTQAIELSKIEIPKEAIKYEAKEREHSFEHDMGHDEKRIEQFLEATNVTMEKMREMWLIDAENALKSDVFLKTYAKEHEIKIDDKELGKKIEEIKKNAPKDTDQSVFENEQWKEYIRRIGEKEKAYEQFIEEVFGKKK</sequence>
<dbReference type="EMBL" id="DUTP01000001">
    <property type="protein sequence ID" value="HHX99069.1"/>
    <property type="molecule type" value="Genomic_DNA"/>
</dbReference>
<protein>
    <recommendedName>
        <fullName evidence="7">PPIase</fullName>
    </recommendedName>
</protein>
<dbReference type="InterPro" id="IPR008880">
    <property type="entry name" value="Trigger_fac_C"/>
</dbReference>
<name>A0A832QBG5_9BACT</name>
<dbReference type="Gene3D" id="3.30.70.1050">
    <property type="entry name" value="Trigger factor ribosome-binding domain"/>
    <property type="match status" value="1"/>
</dbReference>
<gene>
    <name evidence="5" type="ORF">GX533_00050</name>
</gene>
<comment type="caution">
    <text evidence="5">The sequence shown here is derived from an EMBL/GenBank/DDBJ whole genome shotgun (WGS) entry which is preliminary data.</text>
</comment>
<reference evidence="5 6" key="1">
    <citation type="journal article" date="2020" name="Biotechnol. Biofuels">
        <title>New insights from the biogas microbiome by comprehensive genome-resolved metagenomics of nearly 1600 species originating from multiple anaerobic digesters.</title>
        <authorList>
            <person name="Campanaro S."/>
            <person name="Treu L."/>
            <person name="Rodriguez-R L.M."/>
            <person name="Kovalovszki A."/>
            <person name="Ziels R.M."/>
            <person name="Maus I."/>
            <person name="Zhu X."/>
            <person name="Kougias P.G."/>
            <person name="Basile A."/>
            <person name="Luo G."/>
            <person name="Schluter A."/>
            <person name="Konstantinidis K.T."/>
            <person name="Angelidaki I."/>
        </authorList>
    </citation>
    <scope>NUCLEOTIDE SEQUENCE [LARGE SCALE GENOMIC DNA]</scope>
    <source>
        <strain evidence="5">AS05jafATM_89</strain>
    </source>
</reference>
<evidence type="ECO:0000256" key="2">
    <source>
        <dbReference type="ARBA" id="ARBA00023235"/>
    </source>
</evidence>
<accession>A0A832QBG5</accession>
<dbReference type="Pfam" id="PF05697">
    <property type="entry name" value="Trigger_N"/>
    <property type="match status" value="1"/>
</dbReference>
<dbReference type="InterPro" id="IPR037041">
    <property type="entry name" value="Trigger_fac_C_sf"/>
</dbReference>
<feature type="domain" description="Trigger factor C-terminal" evidence="4">
    <location>
        <begin position="177"/>
        <end position="333"/>
    </location>
</feature>
<dbReference type="Gene3D" id="1.10.3120.10">
    <property type="entry name" value="Trigger factor, C-terminal domain"/>
    <property type="match status" value="1"/>
</dbReference>
<dbReference type="InterPro" id="IPR027304">
    <property type="entry name" value="Trigger_fact/SurA_dom_sf"/>
</dbReference>
<dbReference type="Proteomes" id="UP000576550">
    <property type="component" value="Unassembled WGS sequence"/>
</dbReference>
<evidence type="ECO:0000256" key="1">
    <source>
        <dbReference type="ARBA" id="ARBA00023110"/>
    </source>
</evidence>
<proteinExistence type="predicted"/>
<dbReference type="InterPro" id="IPR036611">
    <property type="entry name" value="Trigger_fac_ribosome-bd_sf"/>
</dbReference>
<organism evidence="5 6">
    <name type="scientific">Candidatus Dojkabacteria bacterium</name>
    <dbReference type="NCBI Taxonomy" id="2099670"/>
    <lineage>
        <taxon>Bacteria</taxon>
        <taxon>Candidatus Dojkabacteria</taxon>
    </lineage>
</organism>
<dbReference type="GO" id="GO:0006457">
    <property type="term" value="P:protein folding"/>
    <property type="evidence" value="ECO:0007669"/>
    <property type="project" value="InterPro"/>
</dbReference>
<dbReference type="GO" id="GO:0003755">
    <property type="term" value="F:peptidyl-prolyl cis-trans isomerase activity"/>
    <property type="evidence" value="ECO:0007669"/>
    <property type="project" value="UniProtKB-KW"/>
</dbReference>
<dbReference type="Pfam" id="PF05698">
    <property type="entry name" value="Trigger_C"/>
    <property type="match status" value="1"/>
</dbReference>
<dbReference type="AlphaFoldDB" id="A0A832QBG5"/>
<dbReference type="SUPFAM" id="SSF109998">
    <property type="entry name" value="Triger factor/SurA peptide-binding domain-like"/>
    <property type="match status" value="1"/>
</dbReference>
<feature type="domain" description="Trigger factor ribosome-binding bacterial" evidence="3">
    <location>
        <begin position="8"/>
        <end position="146"/>
    </location>
</feature>
<evidence type="ECO:0000259" key="4">
    <source>
        <dbReference type="Pfam" id="PF05698"/>
    </source>
</evidence>